<organism evidence="2 3">
    <name type="scientific">Phytophthora infestans</name>
    <name type="common">Potato late blight agent</name>
    <name type="synonym">Botrytis infestans</name>
    <dbReference type="NCBI Taxonomy" id="4787"/>
    <lineage>
        <taxon>Eukaryota</taxon>
        <taxon>Sar</taxon>
        <taxon>Stramenopiles</taxon>
        <taxon>Oomycota</taxon>
        <taxon>Peronosporomycetes</taxon>
        <taxon>Peronosporales</taxon>
        <taxon>Peronosporaceae</taxon>
        <taxon>Phytophthora</taxon>
    </lineage>
</organism>
<reference evidence="2" key="1">
    <citation type="submission" date="2020-04" db="EMBL/GenBank/DDBJ databases">
        <title>Hybrid Assembly of Korean Phytophthora infestans isolates.</title>
        <authorList>
            <person name="Prokchorchik M."/>
            <person name="Lee Y."/>
            <person name="Seo J."/>
            <person name="Cho J.-H."/>
            <person name="Park Y.-E."/>
            <person name="Jang D.-C."/>
            <person name="Im J.-S."/>
            <person name="Choi J.-G."/>
            <person name="Park H.-J."/>
            <person name="Lee G.-B."/>
            <person name="Lee Y.-G."/>
            <person name="Hong S.-Y."/>
            <person name="Cho K."/>
            <person name="Sohn K.H."/>
        </authorList>
    </citation>
    <scope>NUCLEOTIDE SEQUENCE</scope>
    <source>
        <strain evidence="2">KR_1_A1</strain>
    </source>
</reference>
<dbReference type="Gene3D" id="3.30.40.10">
    <property type="entry name" value="Zinc/RING finger domain, C3HC4 (zinc finger)"/>
    <property type="match status" value="1"/>
</dbReference>
<dbReference type="PANTHER" id="PTHR13510">
    <property type="entry name" value="FYVE-FINGER-CONTAINING RAB5 EFFECTOR PROTEIN RABENOSYN-5-RELATED"/>
    <property type="match status" value="1"/>
</dbReference>
<dbReference type="PANTHER" id="PTHR13510:SF44">
    <property type="entry name" value="RABENOSYN-5"/>
    <property type="match status" value="1"/>
</dbReference>
<proteinExistence type="predicted"/>
<evidence type="ECO:0000313" key="3">
    <source>
        <dbReference type="Proteomes" id="UP000602510"/>
    </source>
</evidence>
<dbReference type="AlphaFoldDB" id="A0A833SLT7"/>
<gene>
    <name evidence="2" type="ORF">GN244_ATG15823</name>
</gene>
<feature type="region of interest" description="Disordered" evidence="1">
    <location>
        <begin position="530"/>
        <end position="576"/>
    </location>
</feature>
<evidence type="ECO:0008006" key="4">
    <source>
        <dbReference type="Google" id="ProtNLM"/>
    </source>
</evidence>
<feature type="compositionally biased region" description="Basic and acidic residues" evidence="1">
    <location>
        <begin position="480"/>
        <end position="493"/>
    </location>
</feature>
<feature type="compositionally biased region" description="Polar residues" evidence="1">
    <location>
        <begin position="537"/>
        <end position="548"/>
    </location>
</feature>
<feature type="region of interest" description="Disordered" evidence="1">
    <location>
        <begin position="467"/>
        <end position="515"/>
    </location>
</feature>
<sequence>MRSYPSKSRQYVSEQDAQLSLLKFQVKPTNVLPTLRLALHESNAGMRNRDPFAAIHVTSELARRFECQARQLLNDTLREYDTQVDACQKEKNPLHDKWQWKPLKTHEGLNVFRATTDASGAKLHHQSSFKDFSWISLWPLGHLIDRATHKGSGDGCVHSEMAHATSSAALTGSSSIASIAITGHIDGTLNDAMYGLVATDTIELQLRLRYMLDAEVLDTAMVSCIQTPSTEEPFRFLGVQWLVRGEPSRVKSSSRHSRDFMLLVASGVVRHRVPGASDTQEVGYYLCQSVDMPACGELENRGLTKGWLSTCSLFTSAKGSSVQIDVFSRGYVDFKGKMQDYQAATMMTNLMLSGVTEAATCGQSKKLSWLLTFKGAAAEFRRMQPEPKTSSNRCGICERKFGVLNSVASCNLCQVKMCSRCRSRSWDEGQASGQVRFTWMPVSWHGEKSKLPGIDEMARTAPIRYGETPAQQARSSMSNSKEDSEHSYSRDTTTEMCFWTPGSDTNKLRGRDDKQLQDVVKPKLLVSRMDSGRSKLESSVSSFASTLPSPRDRDSSQEDSSIELTPFQPRQQHQPQYISEDPEITYTYTPNQTGNVGNSQADLVRRMQELQKKSESVYQFTSQMNANTRYRHHQFVPANTGTCITELD</sequence>
<comment type="caution">
    <text evidence="2">The sequence shown here is derived from an EMBL/GenBank/DDBJ whole genome shotgun (WGS) entry which is preliminary data.</text>
</comment>
<feature type="compositionally biased region" description="Polar residues" evidence="1">
    <location>
        <begin position="469"/>
        <end position="479"/>
    </location>
</feature>
<dbReference type="SUPFAM" id="SSF57903">
    <property type="entry name" value="FYVE/PHD zinc finger"/>
    <property type="match status" value="1"/>
</dbReference>
<evidence type="ECO:0000313" key="2">
    <source>
        <dbReference type="EMBL" id="KAF4032323.1"/>
    </source>
</evidence>
<dbReference type="CDD" id="cd00065">
    <property type="entry name" value="FYVE_like_SF"/>
    <property type="match status" value="1"/>
</dbReference>
<feature type="compositionally biased region" description="Basic and acidic residues" evidence="1">
    <location>
        <begin position="506"/>
        <end position="515"/>
    </location>
</feature>
<protein>
    <recommendedName>
        <fullName evidence="4">FYVE-type domain-containing protein</fullName>
    </recommendedName>
</protein>
<dbReference type="InterPro" id="IPR052727">
    <property type="entry name" value="Rab4/Rab5_effector"/>
</dbReference>
<evidence type="ECO:0000256" key="1">
    <source>
        <dbReference type="SAM" id="MobiDB-lite"/>
    </source>
</evidence>
<feature type="compositionally biased region" description="Polar residues" evidence="1">
    <location>
        <begin position="558"/>
        <end position="576"/>
    </location>
</feature>
<keyword evidence="3" id="KW-1185">Reference proteome</keyword>
<accession>A0A833SLT7</accession>
<dbReference type="Proteomes" id="UP000602510">
    <property type="component" value="Unassembled WGS sequence"/>
</dbReference>
<name>A0A833SLT7_PHYIN</name>
<dbReference type="InterPro" id="IPR013083">
    <property type="entry name" value="Znf_RING/FYVE/PHD"/>
</dbReference>
<dbReference type="InterPro" id="IPR011011">
    <property type="entry name" value="Znf_FYVE_PHD"/>
</dbReference>
<dbReference type="EMBL" id="WSZM01000498">
    <property type="protein sequence ID" value="KAF4032323.1"/>
    <property type="molecule type" value="Genomic_DNA"/>
</dbReference>